<evidence type="ECO:0000256" key="6">
    <source>
        <dbReference type="SAM" id="Coils"/>
    </source>
</evidence>
<evidence type="ECO:0000256" key="4">
    <source>
        <dbReference type="HAMAP-Rule" id="MF_00094"/>
    </source>
</evidence>
<dbReference type="InterPro" id="IPR005139">
    <property type="entry name" value="PCRF"/>
</dbReference>
<dbReference type="PANTHER" id="PTHR43116:SF3">
    <property type="entry name" value="CLASS I PEPTIDE CHAIN RELEASE FACTOR"/>
    <property type="match status" value="1"/>
</dbReference>
<dbReference type="PANTHER" id="PTHR43116">
    <property type="entry name" value="PEPTIDE CHAIN RELEASE FACTOR 2"/>
    <property type="match status" value="1"/>
</dbReference>
<evidence type="ECO:0000256" key="3">
    <source>
        <dbReference type="ARBA" id="ARBA00022917"/>
    </source>
</evidence>
<accession>A0A0F9ZI48</accession>
<dbReference type="PROSITE" id="PS00745">
    <property type="entry name" value="RF_PROK_I"/>
    <property type="match status" value="1"/>
</dbReference>
<evidence type="ECO:0000256" key="5">
    <source>
        <dbReference type="NCBIfam" id="TIGR00020"/>
    </source>
</evidence>
<dbReference type="InterPro" id="IPR045853">
    <property type="entry name" value="Pep_chain_release_fac_I_sf"/>
</dbReference>
<feature type="coiled-coil region" evidence="6">
    <location>
        <begin position="58"/>
        <end position="88"/>
    </location>
</feature>
<dbReference type="GO" id="GO:0016149">
    <property type="term" value="F:translation release factor activity, codon specific"/>
    <property type="evidence" value="ECO:0007669"/>
    <property type="project" value="UniProtKB-UniRule"/>
</dbReference>
<feature type="modified residue" description="N5-methylglutamine" evidence="4">
    <location>
        <position position="247"/>
    </location>
</feature>
<dbReference type="AlphaFoldDB" id="A0A0F9ZI48"/>
<evidence type="ECO:0000256" key="2">
    <source>
        <dbReference type="ARBA" id="ARBA00022481"/>
    </source>
</evidence>
<gene>
    <name evidence="4 8" type="primary">prfB</name>
    <name evidence="8" type="ORF">UR34_C0010G0008</name>
</gene>
<dbReference type="InterPro" id="IPR000352">
    <property type="entry name" value="Pep_chain_release_fac_I"/>
</dbReference>
<dbReference type="Gene3D" id="1.20.58.410">
    <property type="entry name" value="Release factor"/>
    <property type="match status" value="1"/>
</dbReference>
<dbReference type="Pfam" id="PF03462">
    <property type="entry name" value="PCRF"/>
    <property type="match status" value="1"/>
</dbReference>
<dbReference type="InterPro" id="IPR004374">
    <property type="entry name" value="PrfB"/>
</dbReference>
<evidence type="ECO:0000313" key="8">
    <source>
        <dbReference type="EMBL" id="KKP43843.1"/>
    </source>
</evidence>
<protein>
    <recommendedName>
        <fullName evidence="4 5">Peptide chain release factor 2</fullName>
        <shortName evidence="4">RF-2</shortName>
    </recommendedName>
</protein>
<dbReference type="Proteomes" id="UP000034302">
    <property type="component" value="Unassembled WGS sequence"/>
</dbReference>
<dbReference type="GO" id="GO:0005737">
    <property type="term" value="C:cytoplasm"/>
    <property type="evidence" value="ECO:0007669"/>
    <property type="project" value="UniProtKB-SubCell"/>
</dbReference>
<dbReference type="NCBIfam" id="TIGR00020">
    <property type="entry name" value="prfB"/>
    <property type="match status" value="1"/>
</dbReference>
<dbReference type="Gene3D" id="3.30.70.1660">
    <property type="match status" value="1"/>
</dbReference>
<evidence type="ECO:0000313" key="9">
    <source>
        <dbReference type="Proteomes" id="UP000034302"/>
    </source>
</evidence>
<reference evidence="8 9" key="1">
    <citation type="journal article" date="2015" name="Nature">
        <title>rRNA introns, odd ribosomes, and small enigmatic genomes across a large radiation of phyla.</title>
        <authorList>
            <person name="Brown C.T."/>
            <person name="Hug L.A."/>
            <person name="Thomas B.C."/>
            <person name="Sharon I."/>
            <person name="Castelle C.J."/>
            <person name="Singh A."/>
            <person name="Wilkins M.J."/>
            <person name="Williams K.H."/>
            <person name="Banfield J.F."/>
        </authorList>
    </citation>
    <scope>NUCLEOTIDE SEQUENCE [LARGE SCALE GENOMIC DNA]</scope>
</reference>
<dbReference type="EMBL" id="LBOV01000010">
    <property type="protein sequence ID" value="KKP43843.1"/>
    <property type="molecule type" value="Genomic_DNA"/>
</dbReference>
<dbReference type="SUPFAM" id="SSF75620">
    <property type="entry name" value="Release factor"/>
    <property type="match status" value="1"/>
</dbReference>
<dbReference type="Gene3D" id="3.30.160.20">
    <property type="match status" value="1"/>
</dbReference>
<proteinExistence type="inferred from homology"/>
<evidence type="ECO:0000259" key="7">
    <source>
        <dbReference type="PROSITE" id="PS00745"/>
    </source>
</evidence>
<dbReference type="Pfam" id="PF00472">
    <property type="entry name" value="RF-1"/>
    <property type="match status" value="1"/>
</dbReference>
<dbReference type="HAMAP" id="MF_00094">
    <property type="entry name" value="Rel_fac_2"/>
    <property type="match status" value="1"/>
</dbReference>
<keyword evidence="4" id="KW-0963">Cytoplasm</keyword>
<sequence>MDRISKKGITELLERIEGIEVSLDIPSKKEILTSLEEQSAKEDLWKDQKNAQDVLMQISDIKEEIEKISNLKKEAQALLSIFDESSEEEQNSLVEDFEKLKTEISQFESLKFLSGKYDKNSAILSIHSGQGGTEANDWAEMLLRMYTMYFDKKGWTYNISHIVKGNEVGISTVSVNVNGKYAYGMLKREHGTHRLVRLSPFNSQNLRQTSFAGVEVIPILQDLEKDIEIPESDIDFKAVRAGGPGGQNVNKTSSAVQITHIPTGITVHSSEERSQLQNRENAMRILKGKLWAILEENRLKEISDIKGEHKIAGWGNQIRNYILHPYKLVKDLRTNQESSNPESVLDGNLDEFLEAQLRIQ</sequence>
<comment type="subcellular location">
    <subcellularLocation>
        <location evidence="4">Cytoplasm</location>
    </subcellularLocation>
</comment>
<evidence type="ECO:0000256" key="1">
    <source>
        <dbReference type="ARBA" id="ARBA00010835"/>
    </source>
</evidence>
<comment type="similarity">
    <text evidence="1 4">Belongs to the prokaryotic/mitochondrial release factor family.</text>
</comment>
<dbReference type="PATRIC" id="fig|1619089.3.peg.413"/>
<feature type="domain" description="Prokaryotic-type class I peptide chain release factors" evidence="7">
    <location>
        <begin position="240"/>
        <end position="256"/>
    </location>
</feature>
<comment type="PTM">
    <text evidence="4">Methylated by PrmC. Methylation increases the termination efficiency of RF2.</text>
</comment>
<organism evidence="8 9">
    <name type="scientific">candidate division WS6 bacterium GW2011_GWC1_33_20</name>
    <dbReference type="NCBI Taxonomy" id="1619089"/>
    <lineage>
        <taxon>Bacteria</taxon>
        <taxon>Candidatus Dojkabacteria</taxon>
    </lineage>
</organism>
<keyword evidence="6" id="KW-0175">Coiled coil</keyword>
<dbReference type="SMART" id="SM00937">
    <property type="entry name" value="PCRF"/>
    <property type="match status" value="1"/>
</dbReference>
<keyword evidence="3 4" id="KW-0648">Protein biosynthesis</keyword>
<comment type="caution">
    <text evidence="8">The sequence shown here is derived from an EMBL/GenBank/DDBJ whole genome shotgun (WGS) entry which is preliminary data.</text>
</comment>
<name>A0A0F9ZI48_9BACT</name>
<keyword evidence="2 4" id="KW-0488">Methylation</keyword>
<comment type="function">
    <text evidence="4">Peptide chain release factor 2 directs the termination of translation in response to the peptide chain termination codons UGA and UAA.</text>
</comment>